<reference evidence="2 3" key="1">
    <citation type="submission" date="2019-07" db="EMBL/GenBank/DDBJ databases">
        <title>Genomics analysis of Aphanomyces spp. identifies a new class of oomycete effector associated with host adaptation.</title>
        <authorList>
            <person name="Gaulin E."/>
        </authorList>
    </citation>
    <scope>NUCLEOTIDE SEQUENCE [LARGE SCALE GENOMIC DNA]</scope>
    <source>
        <strain evidence="2 3">ATCC 201684</strain>
    </source>
</reference>
<keyword evidence="3" id="KW-1185">Reference proteome</keyword>
<gene>
    <name evidence="2" type="ORF">Ae201684_002947</name>
</gene>
<evidence type="ECO:0000313" key="2">
    <source>
        <dbReference type="EMBL" id="KAF0742010.1"/>
    </source>
</evidence>
<protein>
    <submittedName>
        <fullName evidence="2">Uncharacterized protein</fullName>
    </submittedName>
</protein>
<feature type="transmembrane region" description="Helical" evidence="1">
    <location>
        <begin position="12"/>
        <end position="32"/>
    </location>
</feature>
<sequence>MELFMYFDLKWFLGPAIFFAILMPFLFVFATWDHEMFRQYVLLPGPLDWGSKEFVLRCWLSRWVRTGWSSRNKLLAPRPRIAMQTKFTILDSEIANVKASLGTTSEGITSVPLIFPQVICSYLLVQLLGNSHFPCPVHALKWKRLHVTQLRRIQVDEQLNCLMVLIDKKLIPEGVEFTVQTDLFDEEGVVWQSSLYFVVPMANVHQVAIPLSQPSNLLDQSLMESTVGSETTSLRLPVSKERLVEFNLGGAADIERFSPWSEAPPRVTPLWMVAAACAAIEKHGKEIAYPLVCHSAVAEDDPVAVTNVSLTSELHCDVASKSENENTKLVTFNVSANGKTKLLSGYLRSVGWKYVAPEETDQTTE</sequence>
<keyword evidence="1" id="KW-0472">Membrane</keyword>
<organism evidence="2 3">
    <name type="scientific">Aphanomyces euteiches</name>
    <dbReference type="NCBI Taxonomy" id="100861"/>
    <lineage>
        <taxon>Eukaryota</taxon>
        <taxon>Sar</taxon>
        <taxon>Stramenopiles</taxon>
        <taxon>Oomycota</taxon>
        <taxon>Saprolegniomycetes</taxon>
        <taxon>Saprolegniales</taxon>
        <taxon>Verrucalvaceae</taxon>
        <taxon>Aphanomyces</taxon>
    </lineage>
</organism>
<accession>A0A6G0XNV7</accession>
<dbReference type="EMBL" id="VJMJ01000032">
    <property type="protein sequence ID" value="KAF0742010.1"/>
    <property type="molecule type" value="Genomic_DNA"/>
</dbReference>
<name>A0A6G0XNV7_9STRA</name>
<dbReference type="VEuPathDB" id="FungiDB:AeMF1_019678"/>
<comment type="caution">
    <text evidence="2">The sequence shown here is derived from an EMBL/GenBank/DDBJ whole genome shotgun (WGS) entry which is preliminary data.</text>
</comment>
<dbReference type="Proteomes" id="UP000481153">
    <property type="component" value="Unassembled WGS sequence"/>
</dbReference>
<proteinExistence type="predicted"/>
<evidence type="ECO:0000256" key="1">
    <source>
        <dbReference type="SAM" id="Phobius"/>
    </source>
</evidence>
<keyword evidence="1" id="KW-0812">Transmembrane</keyword>
<dbReference type="Gene3D" id="3.10.129.10">
    <property type="entry name" value="Hotdog Thioesterase"/>
    <property type="match status" value="1"/>
</dbReference>
<keyword evidence="1" id="KW-1133">Transmembrane helix</keyword>
<evidence type="ECO:0000313" key="3">
    <source>
        <dbReference type="Proteomes" id="UP000481153"/>
    </source>
</evidence>
<dbReference type="AlphaFoldDB" id="A0A6G0XNV7"/>